<sequence length="650" mass="71333">MPQPQAIPSRPAKRQQALSQHAQRCWESGQQAAAKQQWSIAAREYAQAIELAPQDALYWLSLASLKLGRGELGEAERCGRQALALQPDNALACRLLSKTLRELQRGDEAARLFDHFPAPAAPDAELLFEHGEALLAAQRAGEAIPVFLQTLNLNMFNALAHQRLGVAFQLIERPRDAAICFETAATVDKSGEVRTLALSQLVHELQRAGEWAQLPDHVTALLQALTEGSDEAVRRVVPFSLLSIPARPAQHLRVARLNSAALAAGITPLPAPAQPRREGRLRIGYLSGDFHNHATALLITELLELHDRERFEVFLYCHSPEDGSALQQRVRAAAEHFRAVGRIGNAELAQRMRDDGIDIAIDLKSHTRDTRFHALAHRPAPLQVGFLGFPGTSGAGFIDYLIGDRIVTPLAHAGHFSERIAQMPHSYQPNDSRRALPLAPTRAELGLPEDAPVFACFNQSAKISSEVADAWGRILRAAPQAVLWLLSWNPVAEANLREQMALRGVAASRLVFAPLLSAEQNLARLQCADLFLDTWPCNAHTTASEALWAGVPVLTLPGSTFASRVAASLVSACGQPQFICPTVQAYVDKAVAMTQDMTALRRAQLQLREQRHELPLFDGRRYARDFEALLTRMWERHTAGLPPDFLAAGA</sequence>
<keyword evidence="12" id="KW-1185">Reference proteome</keyword>
<evidence type="ECO:0000256" key="3">
    <source>
        <dbReference type="ARBA" id="ARBA00011970"/>
    </source>
</evidence>
<dbReference type="Proteomes" id="UP001285263">
    <property type="component" value="Unassembled WGS sequence"/>
</dbReference>
<protein>
    <recommendedName>
        <fullName evidence="3">protein O-GlcNAc transferase</fullName>
        <ecNumber evidence="3">2.4.1.255</ecNumber>
    </recommendedName>
</protein>
<comment type="similarity">
    <text evidence="2">Belongs to the glycosyltransferase 41 family. O-GlcNAc transferase subfamily.</text>
</comment>
<dbReference type="InterPro" id="IPR019734">
    <property type="entry name" value="TPR_rpt"/>
</dbReference>
<comment type="pathway">
    <text evidence="1">Protein modification; protein glycosylation.</text>
</comment>
<dbReference type="InterPro" id="IPR029489">
    <property type="entry name" value="OGT/SEC/SPY_C"/>
</dbReference>
<dbReference type="RefSeq" id="WP_320425420.1">
    <property type="nucleotide sequence ID" value="NZ_JAXCLA010000008.1"/>
</dbReference>
<accession>A0ABU5DNZ4</accession>
<evidence type="ECO:0000256" key="4">
    <source>
        <dbReference type="ARBA" id="ARBA00022676"/>
    </source>
</evidence>
<evidence type="ECO:0000256" key="1">
    <source>
        <dbReference type="ARBA" id="ARBA00004922"/>
    </source>
</evidence>
<dbReference type="SUPFAM" id="SSF53756">
    <property type="entry name" value="UDP-Glycosyltransferase/glycogen phosphorylase"/>
    <property type="match status" value="1"/>
</dbReference>
<dbReference type="Pfam" id="PF13844">
    <property type="entry name" value="Glyco_transf_41"/>
    <property type="match status" value="2"/>
</dbReference>
<evidence type="ECO:0000256" key="8">
    <source>
        <dbReference type="PROSITE-ProRule" id="PRU00339"/>
    </source>
</evidence>
<dbReference type="EMBL" id="JAXCLA010000008">
    <property type="protein sequence ID" value="MDY0747451.1"/>
    <property type="molecule type" value="Genomic_DNA"/>
</dbReference>
<name>A0ABU5DNZ4_9BURK</name>
<evidence type="ECO:0000256" key="6">
    <source>
        <dbReference type="ARBA" id="ARBA00022737"/>
    </source>
</evidence>
<evidence type="ECO:0000256" key="7">
    <source>
        <dbReference type="ARBA" id="ARBA00022803"/>
    </source>
</evidence>
<proteinExistence type="inferred from homology"/>
<keyword evidence="7 8" id="KW-0802">TPR repeat</keyword>
<dbReference type="PANTHER" id="PTHR44998">
    <property type="match status" value="1"/>
</dbReference>
<dbReference type="EC" id="2.4.1.255" evidence="3"/>
<dbReference type="SMART" id="SM00028">
    <property type="entry name" value="TPR"/>
    <property type="match status" value="3"/>
</dbReference>
<evidence type="ECO:0000256" key="9">
    <source>
        <dbReference type="SAM" id="MobiDB-lite"/>
    </source>
</evidence>
<dbReference type="Gene3D" id="1.25.40.10">
    <property type="entry name" value="Tetratricopeptide repeat domain"/>
    <property type="match status" value="2"/>
</dbReference>
<dbReference type="InterPro" id="IPR011990">
    <property type="entry name" value="TPR-like_helical_dom_sf"/>
</dbReference>
<organism evidence="11 12">
    <name type="scientific">Roseateles agri</name>
    <dbReference type="NCBI Taxonomy" id="3098619"/>
    <lineage>
        <taxon>Bacteria</taxon>
        <taxon>Pseudomonadati</taxon>
        <taxon>Pseudomonadota</taxon>
        <taxon>Betaproteobacteria</taxon>
        <taxon>Burkholderiales</taxon>
        <taxon>Sphaerotilaceae</taxon>
        <taxon>Roseateles</taxon>
    </lineage>
</organism>
<gene>
    <name evidence="11" type="ORF">SNE35_23305</name>
</gene>
<dbReference type="PANTHER" id="PTHR44998:SF1">
    <property type="entry name" value="UDP-N-ACETYLGLUCOSAMINE--PEPTIDE N-ACETYLGLUCOSAMINYLTRANSFERASE 110 KDA SUBUNIT"/>
    <property type="match status" value="1"/>
</dbReference>
<dbReference type="Gene3D" id="3.40.50.11380">
    <property type="match status" value="1"/>
</dbReference>
<keyword evidence="4" id="KW-0328">Glycosyltransferase</keyword>
<keyword evidence="5" id="KW-0808">Transferase</keyword>
<dbReference type="Gene3D" id="3.40.50.2000">
    <property type="entry name" value="Glycogen Phosphorylase B"/>
    <property type="match status" value="1"/>
</dbReference>
<reference evidence="11 12" key="1">
    <citation type="submission" date="2023-11" db="EMBL/GenBank/DDBJ databases">
        <title>Paucibacter sp. nov., isolated from fresh soil in Korea.</title>
        <authorList>
            <person name="Le N.T.T."/>
        </authorList>
    </citation>
    <scope>NUCLEOTIDE SEQUENCE [LARGE SCALE GENOMIC DNA]</scope>
    <source>
        <strain evidence="11 12">R3-3</strain>
    </source>
</reference>
<feature type="repeat" description="TPR" evidence="8">
    <location>
        <begin position="56"/>
        <end position="89"/>
    </location>
</feature>
<evidence type="ECO:0000313" key="11">
    <source>
        <dbReference type="EMBL" id="MDY0747451.1"/>
    </source>
</evidence>
<feature type="domain" description="O-GlcNAc transferase C-terminal" evidence="10">
    <location>
        <begin position="440"/>
        <end position="625"/>
    </location>
</feature>
<comment type="caution">
    <text evidence="11">The sequence shown here is derived from an EMBL/GenBank/DDBJ whole genome shotgun (WGS) entry which is preliminary data.</text>
</comment>
<feature type="domain" description="O-GlcNAc transferase C-terminal" evidence="10">
    <location>
        <begin position="276"/>
        <end position="434"/>
    </location>
</feature>
<dbReference type="SUPFAM" id="SSF48452">
    <property type="entry name" value="TPR-like"/>
    <property type="match status" value="2"/>
</dbReference>
<dbReference type="PROSITE" id="PS50005">
    <property type="entry name" value="TPR"/>
    <property type="match status" value="1"/>
</dbReference>
<keyword evidence="6" id="KW-0677">Repeat</keyword>
<feature type="region of interest" description="Disordered" evidence="9">
    <location>
        <begin position="1"/>
        <end position="21"/>
    </location>
</feature>
<evidence type="ECO:0000313" key="12">
    <source>
        <dbReference type="Proteomes" id="UP001285263"/>
    </source>
</evidence>
<evidence type="ECO:0000256" key="2">
    <source>
        <dbReference type="ARBA" id="ARBA00005386"/>
    </source>
</evidence>
<evidence type="ECO:0000256" key="5">
    <source>
        <dbReference type="ARBA" id="ARBA00022679"/>
    </source>
</evidence>
<evidence type="ECO:0000259" key="10">
    <source>
        <dbReference type="Pfam" id="PF13844"/>
    </source>
</evidence>